<dbReference type="GeneID" id="34223422"/>
<dbReference type="EMBL" id="CP008877">
    <property type="protein sequence ID" value="AIF68417.1"/>
    <property type="molecule type" value="Genomic_DNA"/>
</dbReference>
<accession>A0A075LQZ2</accession>
<dbReference type="HOGENOM" id="CLU_705358_0_0_9"/>
<dbReference type="Proteomes" id="UP000027980">
    <property type="component" value="Plasmid pT1"/>
</dbReference>
<proteinExistence type="predicted"/>
<feature type="domain" description="Abortive phage infection protein C-terminal" evidence="1">
    <location>
        <begin position="50"/>
        <end position="349"/>
    </location>
</feature>
<dbReference type="AlphaFoldDB" id="A0A075LQZ2"/>
<keyword evidence="2" id="KW-0614">Plasmid</keyword>
<evidence type="ECO:0000259" key="1">
    <source>
        <dbReference type="Pfam" id="PF10592"/>
    </source>
</evidence>
<dbReference type="KEGG" id="tap:GZ22_18505"/>
<sequence>MQKLKFKVESFRKIPNPYGIFMDDTKKKAPEMIFAIVDVRELPESIPTKTNPREQNMRTKVAGRIKDGLLSDHSPFFILNRGILLSAKDVKFDNTNSELTIFIEDETVHGNVDGGHTYKTILDYRDSLGANTKQFVRIEILTGIEDIFEDVAAARNTSVQVQDKAIAELKQKFNMIKESIESEPFKDDIAYRENEDKNIDVADILTLLYMFNLEKHDNREKMAVSAYSSKQTCVKDYTTAYDKYEDNVESNPYYKMKNVMTDIFKLYDLVETSMARKYREVNSGGIYGRVKGVEVPKYETKFKSKLYKKNMEHRTPKGFLYPIVGAFRALLAEKDGVYYWKADPIKYFEEIGKNLVGDTVERSRTLGNNPNAVGKDTGTWKQLYNNVLTQYLLNQAE</sequence>
<name>A0A075LQZ2_9BACI</name>
<evidence type="ECO:0000313" key="3">
    <source>
        <dbReference type="Proteomes" id="UP000027980"/>
    </source>
</evidence>
<evidence type="ECO:0000313" key="2">
    <source>
        <dbReference type="EMBL" id="AIF68417.1"/>
    </source>
</evidence>
<reference evidence="2 3" key="1">
    <citation type="submission" date="2014-07" db="EMBL/GenBank/DDBJ databases">
        <title>Complete genome sequence of a moderately halophilic bacterium Terribacillus aidingensis MP602, isolated from Cryptomeria fortunei in Tianmu mountain in China.</title>
        <authorList>
            <person name="Wang Y."/>
            <person name="Lu P."/>
            <person name="Zhang L."/>
        </authorList>
    </citation>
    <scope>NUCLEOTIDE SEQUENCE [LARGE SCALE GENOMIC DNA]</scope>
    <source>
        <strain evidence="2 3">MP602</strain>
        <plasmid evidence="2 3">pT1</plasmid>
    </source>
</reference>
<dbReference type="InterPro" id="IPR018891">
    <property type="entry name" value="AIPR_C"/>
</dbReference>
<gene>
    <name evidence="2" type="ORF">GZ22_18505</name>
</gene>
<dbReference type="OrthoDB" id="2237575at2"/>
<organism evidence="2 3">
    <name type="scientific">Terribacillus saccharophilus</name>
    <dbReference type="NCBI Taxonomy" id="361277"/>
    <lineage>
        <taxon>Bacteria</taxon>
        <taxon>Bacillati</taxon>
        <taxon>Bacillota</taxon>
        <taxon>Bacilli</taxon>
        <taxon>Bacillales</taxon>
        <taxon>Bacillaceae</taxon>
        <taxon>Terribacillus</taxon>
    </lineage>
</organism>
<dbReference type="RefSeq" id="WP_041592334.1">
    <property type="nucleotide sequence ID" value="NZ_CP008877.1"/>
</dbReference>
<dbReference type="Pfam" id="PF10592">
    <property type="entry name" value="AIPR"/>
    <property type="match status" value="1"/>
</dbReference>
<protein>
    <recommendedName>
        <fullName evidence="1">Abortive phage infection protein C-terminal domain-containing protein</fullName>
    </recommendedName>
</protein>
<geneLocation type="plasmid" evidence="2 3">
    <name>pT1</name>
</geneLocation>